<comment type="caution">
    <text evidence="2">The sequence shown here is derived from an EMBL/GenBank/DDBJ whole genome shotgun (WGS) entry which is preliminary data.</text>
</comment>
<feature type="region of interest" description="Disordered" evidence="1">
    <location>
        <begin position="16"/>
        <end position="54"/>
    </location>
</feature>
<proteinExistence type="predicted"/>
<keyword evidence="3" id="KW-1185">Reference proteome</keyword>
<dbReference type="Proteomes" id="UP001168877">
    <property type="component" value="Unassembled WGS sequence"/>
</dbReference>
<feature type="compositionally biased region" description="Basic residues" evidence="1">
    <location>
        <begin position="27"/>
        <end position="42"/>
    </location>
</feature>
<organism evidence="2 3">
    <name type="scientific">Acer saccharum</name>
    <name type="common">Sugar maple</name>
    <dbReference type="NCBI Taxonomy" id="4024"/>
    <lineage>
        <taxon>Eukaryota</taxon>
        <taxon>Viridiplantae</taxon>
        <taxon>Streptophyta</taxon>
        <taxon>Embryophyta</taxon>
        <taxon>Tracheophyta</taxon>
        <taxon>Spermatophyta</taxon>
        <taxon>Magnoliopsida</taxon>
        <taxon>eudicotyledons</taxon>
        <taxon>Gunneridae</taxon>
        <taxon>Pentapetalae</taxon>
        <taxon>rosids</taxon>
        <taxon>malvids</taxon>
        <taxon>Sapindales</taxon>
        <taxon>Sapindaceae</taxon>
        <taxon>Hippocastanoideae</taxon>
        <taxon>Acereae</taxon>
        <taxon>Acer</taxon>
    </lineage>
</organism>
<dbReference type="AlphaFoldDB" id="A0AA39SGC9"/>
<accession>A0AA39SGC9</accession>
<evidence type="ECO:0000313" key="3">
    <source>
        <dbReference type="Proteomes" id="UP001168877"/>
    </source>
</evidence>
<gene>
    <name evidence="2" type="ORF">LWI29_016086</name>
</gene>
<evidence type="ECO:0000313" key="2">
    <source>
        <dbReference type="EMBL" id="KAK0592266.1"/>
    </source>
</evidence>
<reference evidence="2" key="1">
    <citation type="journal article" date="2022" name="Plant J.">
        <title>Strategies of tolerance reflected in two North American maple genomes.</title>
        <authorList>
            <person name="McEvoy S.L."/>
            <person name="Sezen U.U."/>
            <person name="Trouern-Trend A."/>
            <person name="McMahon S.M."/>
            <person name="Schaberg P.G."/>
            <person name="Yang J."/>
            <person name="Wegrzyn J.L."/>
            <person name="Swenson N.G."/>
        </authorList>
    </citation>
    <scope>NUCLEOTIDE SEQUENCE</scope>
    <source>
        <strain evidence="2">NS2018</strain>
    </source>
</reference>
<reference evidence="2" key="2">
    <citation type="submission" date="2023-06" db="EMBL/GenBank/DDBJ databases">
        <authorList>
            <person name="Swenson N.G."/>
            <person name="Wegrzyn J.L."/>
            <person name="Mcevoy S.L."/>
        </authorList>
    </citation>
    <scope>NUCLEOTIDE SEQUENCE</scope>
    <source>
        <strain evidence="2">NS2018</strain>
        <tissue evidence="2">Leaf</tissue>
    </source>
</reference>
<name>A0AA39SGC9_ACESA</name>
<sequence length="115" mass="12944">MARFNSIGRLTVKENVERRKEEGEEKRKKKEKRRGRRRKRILRTRDQAGGVGDGGGGGSWLIWGGGRRYGINGVVSSKANRVVLELANEALKIKDVAVWDEDALLCIRALVVDEQ</sequence>
<evidence type="ECO:0000256" key="1">
    <source>
        <dbReference type="SAM" id="MobiDB-lite"/>
    </source>
</evidence>
<protein>
    <submittedName>
        <fullName evidence="2">Uncharacterized protein</fullName>
    </submittedName>
</protein>
<feature type="compositionally biased region" description="Basic and acidic residues" evidence="1">
    <location>
        <begin position="16"/>
        <end position="26"/>
    </location>
</feature>
<dbReference type="EMBL" id="JAUESC010000380">
    <property type="protein sequence ID" value="KAK0592266.1"/>
    <property type="molecule type" value="Genomic_DNA"/>
</dbReference>